<accession>A0A1B2HC03</accession>
<organism evidence="1 2">
    <name type="scientific">Lentzea guizhouensis</name>
    <dbReference type="NCBI Taxonomy" id="1586287"/>
    <lineage>
        <taxon>Bacteria</taxon>
        <taxon>Bacillati</taxon>
        <taxon>Actinomycetota</taxon>
        <taxon>Actinomycetes</taxon>
        <taxon>Pseudonocardiales</taxon>
        <taxon>Pseudonocardiaceae</taxon>
        <taxon>Lentzea</taxon>
    </lineage>
</organism>
<dbReference type="KEGG" id="led:BBK82_03400"/>
<gene>
    <name evidence="1" type="ORF">BBK82_03400</name>
</gene>
<evidence type="ECO:0000313" key="1">
    <source>
        <dbReference type="EMBL" id="ANZ35261.1"/>
    </source>
</evidence>
<dbReference type="Proteomes" id="UP000093053">
    <property type="component" value="Chromosome"/>
</dbReference>
<keyword evidence="2" id="KW-1185">Reference proteome</keyword>
<protein>
    <submittedName>
        <fullName evidence="1">Uncharacterized protein</fullName>
    </submittedName>
</protein>
<name>A0A1B2HC03_9PSEU</name>
<dbReference type="AlphaFoldDB" id="A0A1B2HC03"/>
<proteinExistence type="predicted"/>
<dbReference type="EMBL" id="CP016793">
    <property type="protein sequence ID" value="ANZ35261.1"/>
    <property type="molecule type" value="Genomic_DNA"/>
</dbReference>
<dbReference type="STRING" id="1586287.BBK82_03400"/>
<evidence type="ECO:0000313" key="2">
    <source>
        <dbReference type="Proteomes" id="UP000093053"/>
    </source>
</evidence>
<reference evidence="1 2" key="1">
    <citation type="submission" date="2016-07" db="EMBL/GenBank/DDBJ databases">
        <title>Complete genome sequence of the Lentzea guizhouensis DHS C013.</title>
        <authorList>
            <person name="Cao C."/>
        </authorList>
    </citation>
    <scope>NUCLEOTIDE SEQUENCE [LARGE SCALE GENOMIC DNA]</scope>
    <source>
        <strain evidence="1 2">DHS C013</strain>
    </source>
</reference>
<sequence length="152" mass="17251">MHEHHDDQPKPAVVVNVLPYEMPIWRAAEYGIDPGDLNTLVDIMLCERYVDPSVMQPENIALFNKPTIAEAREEFLGHIVATKLKYRMSTRNAEMNKIRQETTVHPADLALKTMGVILHRHTTGVQKLDPDVAKAFQYMQVAVDAFEQKQGA</sequence>